<evidence type="ECO:0000259" key="5">
    <source>
        <dbReference type="Pfam" id="PF18052"/>
    </source>
</evidence>
<dbReference type="SUPFAM" id="SSF52058">
    <property type="entry name" value="L domain-like"/>
    <property type="match status" value="1"/>
</dbReference>
<dbReference type="AlphaFoldDB" id="A0A7N2MYC6"/>
<dbReference type="Gene3D" id="3.80.10.10">
    <property type="entry name" value="Ribonuclease Inhibitor"/>
    <property type="match status" value="1"/>
</dbReference>
<dbReference type="GO" id="GO:0098542">
    <property type="term" value="P:defense response to other organism"/>
    <property type="evidence" value="ECO:0007669"/>
    <property type="project" value="TreeGrafter"/>
</dbReference>
<evidence type="ECO:0000313" key="9">
    <source>
        <dbReference type="Proteomes" id="UP000594261"/>
    </source>
</evidence>
<evidence type="ECO:0000313" key="8">
    <source>
        <dbReference type="EnsemblPlants" id="QL11p035095:mrna:CDS:1"/>
    </source>
</evidence>
<dbReference type="InterPro" id="IPR055414">
    <property type="entry name" value="LRR_R13L4/SHOC2-like"/>
</dbReference>
<dbReference type="CDD" id="cd14798">
    <property type="entry name" value="RX-CC_like"/>
    <property type="match status" value="1"/>
</dbReference>
<dbReference type="PANTHER" id="PTHR23155:SF1193">
    <property type="entry name" value="DISEASE RESISTANCE PROTEIN RPP13-RELATED"/>
    <property type="match status" value="1"/>
</dbReference>
<dbReference type="OrthoDB" id="3027644at2759"/>
<dbReference type="InterPro" id="IPR002182">
    <property type="entry name" value="NB-ARC"/>
</dbReference>
<evidence type="ECO:0000259" key="4">
    <source>
        <dbReference type="Pfam" id="PF00931"/>
    </source>
</evidence>
<accession>A0A7N2MYC6</accession>
<evidence type="ECO:0000256" key="3">
    <source>
        <dbReference type="ARBA" id="ARBA00022821"/>
    </source>
</evidence>
<dbReference type="Pfam" id="PF18052">
    <property type="entry name" value="Rx_N"/>
    <property type="match status" value="1"/>
</dbReference>
<dbReference type="FunFam" id="1.10.10.10:FF:000322">
    <property type="entry name" value="Probable disease resistance protein At1g63360"/>
    <property type="match status" value="1"/>
</dbReference>
<organism evidence="8 9">
    <name type="scientific">Quercus lobata</name>
    <name type="common">Valley oak</name>
    <dbReference type="NCBI Taxonomy" id="97700"/>
    <lineage>
        <taxon>Eukaryota</taxon>
        <taxon>Viridiplantae</taxon>
        <taxon>Streptophyta</taxon>
        <taxon>Embryophyta</taxon>
        <taxon>Tracheophyta</taxon>
        <taxon>Spermatophyta</taxon>
        <taxon>Magnoliopsida</taxon>
        <taxon>eudicotyledons</taxon>
        <taxon>Gunneridae</taxon>
        <taxon>Pentapetalae</taxon>
        <taxon>rosids</taxon>
        <taxon>fabids</taxon>
        <taxon>Fagales</taxon>
        <taxon>Fagaceae</taxon>
        <taxon>Quercus</taxon>
    </lineage>
</organism>
<dbReference type="InterPro" id="IPR036388">
    <property type="entry name" value="WH-like_DNA-bd_sf"/>
</dbReference>
<dbReference type="Proteomes" id="UP000594261">
    <property type="component" value="Chromosome 11"/>
</dbReference>
<feature type="domain" description="NB-ARC" evidence="4">
    <location>
        <begin position="308"/>
        <end position="414"/>
    </location>
</feature>
<dbReference type="InterPro" id="IPR038005">
    <property type="entry name" value="RX-like_CC"/>
</dbReference>
<evidence type="ECO:0000259" key="6">
    <source>
        <dbReference type="Pfam" id="PF23559"/>
    </source>
</evidence>
<dbReference type="Pfam" id="PF00931">
    <property type="entry name" value="NB-ARC"/>
    <property type="match status" value="2"/>
</dbReference>
<gene>
    <name evidence="8" type="primary">LOC115967902</name>
</gene>
<dbReference type="Gene3D" id="1.20.5.4130">
    <property type="match status" value="1"/>
</dbReference>
<dbReference type="PRINTS" id="PR00364">
    <property type="entry name" value="DISEASERSIST"/>
</dbReference>
<keyword evidence="9" id="KW-1185">Reference proteome</keyword>
<dbReference type="KEGG" id="qlo:115967902"/>
<evidence type="ECO:0000259" key="7">
    <source>
        <dbReference type="Pfam" id="PF23598"/>
    </source>
</evidence>
<dbReference type="FunFam" id="1.10.8.430:FF:000003">
    <property type="entry name" value="Probable disease resistance protein At5g66910"/>
    <property type="match status" value="1"/>
</dbReference>
<dbReference type="EnsemblPlants" id="QL11p035095:mrna">
    <property type="protein sequence ID" value="QL11p035095:mrna:CDS:1"/>
    <property type="gene ID" value="QL11p035095"/>
</dbReference>
<reference evidence="8" key="2">
    <citation type="submission" date="2021-01" db="UniProtKB">
        <authorList>
            <consortium name="EnsemblPlants"/>
        </authorList>
    </citation>
    <scope>IDENTIFICATION</scope>
</reference>
<dbReference type="Pfam" id="PF23559">
    <property type="entry name" value="WHD_DRP"/>
    <property type="match status" value="1"/>
</dbReference>
<dbReference type="SUPFAM" id="SSF52540">
    <property type="entry name" value="P-loop containing nucleoside triphosphate hydrolases"/>
    <property type="match status" value="2"/>
</dbReference>
<keyword evidence="2" id="KW-0547">Nucleotide-binding</keyword>
<sequence>MTDSVVSFLLENLTQLLSQESKLLGGVEDQVKLLKYELSLIYVFLQNTEGKRHDKLVMEVVSQIRDVAYEAEDIIDTFIMSETKHRKRSKMRKVIHYFDRASALYEVANKIERIKNFIKEIYENRSKYGIGEIAESSGGDAEAEEILHRRRRYVEEDNVVGFGHDTKTLVNQLIEGSLQLNVVTIIGMGGLGKTTLARKIYNNNYVKNYFDFRGWAYVSQEYRIRELLLEILKGLTPPPKVMFRAELKEELLRGLEDQYNLYKDKLKGTLIEDLKHIKEMNDEEFRKAWHEFLEGINDIKLKQSLSRFMKDFYSENGVKLKDMTEDELKSELLESLKGKRYLLVMDDIWNTEVWNKVRSTFLDNSNGSRILITSRIKEVAVHASSLNNPSIPPYELPFLKEDESWELFSKKVFWGATCPLELETLGRLMVKSCHGLPLAIVVLGGLLANKEKTHQTWSKYIGNVNSYLNEDRSSCMDILALSYNHLPRHLKPCFLYFGIYPEDFEISMRQIIRLWIAEGFIRQIGNRIMEDIAEDYLEELIDRSLIQVATKRLDGGVKTCRIHDILRDLCISESAKEKFLEVRSDVNLPLMSKSRRISIHCANQPYIFSNSFEPSNNRSLIGFKGVAGDQSTLDKSYLKWLCETNKLVRVVELRNIGTCCAIPKNFENLILLRYLSIRADKFYEIPEPICNLWNLETLDLRNSTSLLSYLPEGIWELQKLRHLYLDGPTITSPLRAGNEVALPNLQVFTGIALNKDTENLFAKAKFPNVRKLGLRSSPWKESGLFTSLHPLRHLQILKIKNIGDNGEFLSPISFELTLTKITLQGWRLVSSATVTLLGSLTNLRILKVVGCDSFILHCNETSFCQLEVFKMAKVTDIEWTMEKGAMPRLQRLVLEHCNFKTIPLDKLWCLSALRDVEVLHPNPELANMLRQLQMRDGCKLQVYPPLNSFPTTN</sequence>
<dbReference type="InParanoid" id="A0A7N2MYC6"/>
<keyword evidence="3" id="KW-0611">Plant defense</keyword>
<dbReference type="PANTHER" id="PTHR23155">
    <property type="entry name" value="DISEASE RESISTANCE PROTEIN RP"/>
    <property type="match status" value="1"/>
</dbReference>
<dbReference type="InterPro" id="IPR032675">
    <property type="entry name" value="LRR_dom_sf"/>
</dbReference>
<feature type="domain" description="Disease resistance protein winged helix" evidence="6">
    <location>
        <begin position="499"/>
        <end position="570"/>
    </location>
</feature>
<proteinExistence type="predicted"/>
<dbReference type="InterPro" id="IPR027417">
    <property type="entry name" value="P-loop_NTPase"/>
</dbReference>
<name>A0A7N2MYC6_QUELO</name>
<dbReference type="OMA" id="WHEFLEG"/>
<dbReference type="Gramene" id="QL11p035095:mrna">
    <property type="protein sequence ID" value="QL11p035095:mrna:CDS:1"/>
    <property type="gene ID" value="QL11p035095"/>
</dbReference>
<evidence type="ECO:0000256" key="2">
    <source>
        <dbReference type="ARBA" id="ARBA00022741"/>
    </source>
</evidence>
<feature type="domain" description="Disease resistance R13L4/SHOC-2-like LRR" evidence="7">
    <location>
        <begin position="646"/>
        <end position="807"/>
    </location>
</feature>
<dbReference type="RefSeq" id="XP_030942919.1">
    <property type="nucleotide sequence ID" value="XM_031087059.1"/>
</dbReference>
<dbReference type="GeneID" id="115967902"/>
<dbReference type="InterPro" id="IPR042197">
    <property type="entry name" value="Apaf_helical"/>
</dbReference>
<dbReference type="InterPro" id="IPR041118">
    <property type="entry name" value="Rx_N"/>
</dbReference>
<evidence type="ECO:0000256" key="1">
    <source>
        <dbReference type="ARBA" id="ARBA00022737"/>
    </source>
</evidence>
<feature type="domain" description="Disease resistance N-terminal" evidence="5">
    <location>
        <begin position="5"/>
        <end position="92"/>
    </location>
</feature>
<dbReference type="Pfam" id="PF23598">
    <property type="entry name" value="LRR_14"/>
    <property type="match status" value="1"/>
</dbReference>
<dbReference type="Gene3D" id="1.10.8.430">
    <property type="entry name" value="Helical domain of apoptotic protease-activating factors"/>
    <property type="match status" value="1"/>
</dbReference>
<keyword evidence="1" id="KW-0677">Repeat</keyword>
<dbReference type="EMBL" id="LRBV02000011">
    <property type="status" value="NOT_ANNOTATED_CDS"/>
    <property type="molecule type" value="Genomic_DNA"/>
</dbReference>
<dbReference type="GO" id="GO:0043531">
    <property type="term" value="F:ADP binding"/>
    <property type="evidence" value="ECO:0007669"/>
    <property type="project" value="InterPro"/>
</dbReference>
<dbReference type="InterPro" id="IPR044974">
    <property type="entry name" value="Disease_R_plants"/>
</dbReference>
<dbReference type="Gene3D" id="1.10.10.10">
    <property type="entry name" value="Winged helix-like DNA-binding domain superfamily/Winged helix DNA-binding domain"/>
    <property type="match status" value="1"/>
</dbReference>
<dbReference type="Gene3D" id="3.40.50.300">
    <property type="entry name" value="P-loop containing nucleotide triphosphate hydrolases"/>
    <property type="match status" value="2"/>
</dbReference>
<reference evidence="8 9" key="1">
    <citation type="journal article" date="2016" name="G3 (Bethesda)">
        <title>First Draft Assembly and Annotation of the Genome of a California Endemic Oak Quercus lobata Nee (Fagaceae).</title>
        <authorList>
            <person name="Sork V.L."/>
            <person name="Fitz-Gibbon S.T."/>
            <person name="Puiu D."/>
            <person name="Crepeau M."/>
            <person name="Gugger P.F."/>
            <person name="Sherman R."/>
            <person name="Stevens K."/>
            <person name="Langley C.H."/>
            <person name="Pellegrini M."/>
            <person name="Salzberg S.L."/>
        </authorList>
    </citation>
    <scope>NUCLEOTIDE SEQUENCE [LARGE SCALE GENOMIC DNA]</scope>
    <source>
        <strain evidence="8 9">cv. SW786</strain>
    </source>
</reference>
<protein>
    <submittedName>
        <fullName evidence="8">Uncharacterized protein</fullName>
    </submittedName>
</protein>
<dbReference type="InterPro" id="IPR058922">
    <property type="entry name" value="WHD_DRP"/>
</dbReference>
<feature type="domain" description="NB-ARC" evidence="4">
    <location>
        <begin position="167"/>
        <end position="238"/>
    </location>
</feature>